<reference evidence="6 7" key="1">
    <citation type="journal article" date="2015" name="Int. J. Syst. Evol. Microbiol.">
        <title>Roseomonas oryzae sp. nov., isolated from paddy rhizosphere soil.</title>
        <authorList>
            <person name="Ramaprasad E.V."/>
            <person name="Sasikala Ch."/>
            <person name="Ramana Ch.V."/>
        </authorList>
    </citation>
    <scope>NUCLEOTIDE SEQUENCE [LARGE SCALE GENOMIC DNA]</scope>
    <source>
        <strain evidence="6 7">KCTC 42542</strain>
    </source>
</reference>
<keyword evidence="3 4" id="KW-0732">Signal</keyword>
<evidence type="ECO:0000256" key="2">
    <source>
        <dbReference type="ARBA" id="ARBA00005695"/>
    </source>
</evidence>
<dbReference type="PIRSF" id="PIRSF002741">
    <property type="entry name" value="MppA"/>
    <property type="match status" value="1"/>
</dbReference>
<organism evidence="6 7">
    <name type="scientific">Teichococcus oryzae</name>
    <dbReference type="NCBI Taxonomy" id="1608942"/>
    <lineage>
        <taxon>Bacteria</taxon>
        <taxon>Pseudomonadati</taxon>
        <taxon>Pseudomonadota</taxon>
        <taxon>Alphaproteobacteria</taxon>
        <taxon>Acetobacterales</taxon>
        <taxon>Roseomonadaceae</taxon>
        <taxon>Roseomonas</taxon>
    </lineage>
</organism>
<dbReference type="InterPro" id="IPR039424">
    <property type="entry name" value="SBP_5"/>
</dbReference>
<evidence type="ECO:0000313" key="7">
    <source>
        <dbReference type="Proteomes" id="UP000322110"/>
    </source>
</evidence>
<evidence type="ECO:0000256" key="3">
    <source>
        <dbReference type="ARBA" id="ARBA00022729"/>
    </source>
</evidence>
<gene>
    <name evidence="6" type="ORF">F0Q34_12275</name>
</gene>
<dbReference type="SUPFAM" id="SSF53850">
    <property type="entry name" value="Periplasmic binding protein-like II"/>
    <property type="match status" value="1"/>
</dbReference>
<dbReference type="OrthoDB" id="7232729at2"/>
<dbReference type="Pfam" id="PF00496">
    <property type="entry name" value="SBP_bac_5"/>
    <property type="match status" value="1"/>
</dbReference>
<dbReference type="EMBL" id="VUKA01000005">
    <property type="protein sequence ID" value="KAA2212896.1"/>
    <property type="molecule type" value="Genomic_DNA"/>
</dbReference>
<dbReference type="InterPro" id="IPR000914">
    <property type="entry name" value="SBP_5_dom"/>
</dbReference>
<evidence type="ECO:0000313" key="6">
    <source>
        <dbReference type="EMBL" id="KAA2212896.1"/>
    </source>
</evidence>
<name>A0A5B2TEG8_9PROT</name>
<sequence length="527" mass="59504">MKFITRAIKAGLVAVSLLGPGTALAQDRASTLRVVVHANLQILDPVWTTAFITGRHAYLIYDTLYAMNSRFEPRPQMAEGHEVLEDGLVYRIRLREGLRFHDGNPVRAQDAVASLRRWSMRDAMGQRMASVTASIDVVDDRTFEIRLKEQWGLVIETLAKASNPAFIMPERIAQTPPTTQVTETIGSGPFIFVREEWRPGNVVVYRRNPDYVPRDEPADYMSGGKRALVERVEWRYIPDHNTSLAALNAGEIDYFEAPPLDFIASLERNRNVRIVKIDPLGTQGAIRPNSLFPPFNDPRARQALAHLVRQEDYMRVVVGNPQLYQAFCGAFFQCGSGNETTVGSEPFRQPNVERAKELFREAGYKGEPIVVLQPTDRAQYNAATMVLVQSLRRAGVNVDVQAMDWSTLLSRRASRNPPDQGGYHIFITTHGGPDTAMPVSNSWFNSRCDRANPGWACDMELDAMVAEWAKESDAEKRRPILERIHRRAWETLPYIPFGQYTQPVAVRSNIHGILAAGMPVYWNIEKR</sequence>
<dbReference type="AlphaFoldDB" id="A0A5B2TEG8"/>
<dbReference type="CDD" id="cd08502">
    <property type="entry name" value="PBP2_NikA_DppA_OppA_like_16"/>
    <property type="match status" value="1"/>
</dbReference>
<accession>A0A5B2TEG8</accession>
<comment type="caution">
    <text evidence="6">The sequence shown here is derived from an EMBL/GenBank/DDBJ whole genome shotgun (WGS) entry which is preliminary data.</text>
</comment>
<dbReference type="Proteomes" id="UP000322110">
    <property type="component" value="Unassembled WGS sequence"/>
</dbReference>
<feature type="signal peptide" evidence="4">
    <location>
        <begin position="1"/>
        <end position="25"/>
    </location>
</feature>
<dbReference type="Gene3D" id="3.40.190.10">
    <property type="entry name" value="Periplasmic binding protein-like II"/>
    <property type="match status" value="1"/>
</dbReference>
<dbReference type="GO" id="GO:1904680">
    <property type="term" value="F:peptide transmembrane transporter activity"/>
    <property type="evidence" value="ECO:0007669"/>
    <property type="project" value="TreeGrafter"/>
</dbReference>
<comment type="similarity">
    <text evidence="2">Belongs to the bacterial solute-binding protein 5 family.</text>
</comment>
<dbReference type="PANTHER" id="PTHR30290:SF38">
    <property type="entry name" value="D,D-DIPEPTIDE-BINDING PERIPLASMIC PROTEIN DDPA-RELATED"/>
    <property type="match status" value="1"/>
</dbReference>
<proteinExistence type="inferred from homology"/>
<feature type="domain" description="Solute-binding protein family 5" evidence="5">
    <location>
        <begin position="72"/>
        <end position="444"/>
    </location>
</feature>
<dbReference type="Gene3D" id="3.10.105.10">
    <property type="entry name" value="Dipeptide-binding Protein, Domain 3"/>
    <property type="match status" value="1"/>
</dbReference>
<evidence type="ECO:0000256" key="1">
    <source>
        <dbReference type="ARBA" id="ARBA00004418"/>
    </source>
</evidence>
<dbReference type="RefSeq" id="WP_149812512.1">
    <property type="nucleotide sequence ID" value="NZ_VUKA01000005.1"/>
</dbReference>
<comment type="subcellular location">
    <subcellularLocation>
        <location evidence="1">Periplasm</location>
    </subcellularLocation>
</comment>
<dbReference type="InterPro" id="IPR030678">
    <property type="entry name" value="Peptide/Ni-bd"/>
</dbReference>
<dbReference type="PANTHER" id="PTHR30290">
    <property type="entry name" value="PERIPLASMIC BINDING COMPONENT OF ABC TRANSPORTER"/>
    <property type="match status" value="1"/>
</dbReference>
<keyword evidence="7" id="KW-1185">Reference proteome</keyword>
<feature type="chain" id="PRO_5022920089" evidence="4">
    <location>
        <begin position="26"/>
        <end position="527"/>
    </location>
</feature>
<protein>
    <submittedName>
        <fullName evidence="6">ABC transporter substrate-binding protein</fullName>
    </submittedName>
</protein>
<evidence type="ECO:0000259" key="5">
    <source>
        <dbReference type="Pfam" id="PF00496"/>
    </source>
</evidence>
<dbReference type="GO" id="GO:0030288">
    <property type="term" value="C:outer membrane-bounded periplasmic space"/>
    <property type="evidence" value="ECO:0007669"/>
    <property type="project" value="UniProtKB-ARBA"/>
</dbReference>
<dbReference type="GO" id="GO:0043190">
    <property type="term" value="C:ATP-binding cassette (ABC) transporter complex"/>
    <property type="evidence" value="ECO:0007669"/>
    <property type="project" value="InterPro"/>
</dbReference>
<evidence type="ECO:0000256" key="4">
    <source>
        <dbReference type="SAM" id="SignalP"/>
    </source>
</evidence>
<dbReference type="GO" id="GO:0015833">
    <property type="term" value="P:peptide transport"/>
    <property type="evidence" value="ECO:0007669"/>
    <property type="project" value="TreeGrafter"/>
</dbReference>